<dbReference type="InterPro" id="IPR036397">
    <property type="entry name" value="RNaseH_sf"/>
</dbReference>
<dbReference type="AlphaFoldDB" id="A0AAV1LT13"/>
<gene>
    <name evidence="2" type="ORF">PARMNEM_LOCUS17569</name>
</gene>
<dbReference type="Proteomes" id="UP001314205">
    <property type="component" value="Unassembled WGS sequence"/>
</dbReference>
<dbReference type="PROSITE" id="PS50994">
    <property type="entry name" value="INTEGRASE"/>
    <property type="match status" value="1"/>
</dbReference>
<feature type="domain" description="Integrase catalytic" evidence="1">
    <location>
        <begin position="1"/>
        <end position="121"/>
    </location>
</feature>
<accession>A0AAV1LT13</accession>
<dbReference type="Gene3D" id="3.30.420.10">
    <property type="entry name" value="Ribonuclease H-like superfamily/Ribonuclease H"/>
    <property type="match status" value="1"/>
</dbReference>
<sequence length="121" mass="13679">MATKAVHLELVSDLTSTAFLAALRRMTARRGKPNHIYNNNGTNFIGANKVLQHEYEEFLKTFGDEFLSEVSEMGINWHFNAPSWPSASGLREGAVKSLKYHLRMVVGDQKLTYEKYSTLLA</sequence>
<protein>
    <recommendedName>
        <fullName evidence="1">Integrase catalytic domain-containing protein</fullName>
    </recommendedName>
</protein>
<dbReference type="InterPro" id="IPR001584">
    <property type="entry name" value="Integrase_cat-core"/>
</dbReference>
<reference evidence="2 3" key="1">
    <citation type="submission" date="2023-11" db="EMBL/GenBank/DDBJ databases">
        <authorList>
            <person name="Hedman E."/>
            <person name="Englund M."/>
            <person name="Stromberg M."/>
            <person name="Nyberg Akerstrom W."/>
            <person name="Nylinder S."/>
            <person name="Jareborg N."/>
            <person name="Kallberg Y."/>
            <person name="Kronander E."/>
        </authorList>
    </citation>
    <scope>NUCLEOTIDE SEQUENCE [LARGE SCALE GENOMIC DNA]</scope>
</reference>
<dbReference type="PANTHER" id="PTHR47331">
    <property type="entry name" value="PHD-TYPE DOMAIN-CONTAINING PROTEIN"/>
    <property type="match status" value="1"/>
</dbReference>
<dbReference type="InterPro" id="IPR012337">
    <property type="entry name" value="RNaseH-like_sf"/>
</dbReference>
<comment type="caution">
    <text evidence="2">The sequence shown here is derived from an EMBL/GenBank/DDBJ whole genome shotgun (WGS) entry which is preliminary data.</text>
</comment>
<evidence type="ECO:0000313" key="2">
    <source>
        <dbReference type="EMBL" id="CAK1598601.1"/>
    </source>
</evidence>
<evidence type="ECO:0000259" key="1">
    <source>
        <dbReference type="PROSITE" id="PS50994"/>
    </source>
</evidence>
<dbReference type="GO" id="GO:0003676">
    <property type="term" value="F:nucleic acid binding"/>
    <property type="evidence" value="ECO:0007669"/>
    <property type="project" value="InterPro"/>
</dbReference>
<dbReference type="SUPFAM" id="SSF53098">
    <property type="entry name" value="Ribonuclease H-like"/>
    <property type="match status" value="1"/>
</dbReference>
<dbReference type="PANTHER" id="PTHR47331:SF1">
    <property type="entry name" value="GAG-LIKE PROTEIN"/>
    <property type="match status" value="1"/>
</dbReference>
<keyword evidence="3" id="KW-1185">Reference proteome</keyword>
<dbReference type="GO" id="GO:0015074">
    <property type="term" value="P:DNA integration"/>
    <property type="evidence" value="ECO:0007669"/>
    <property type="project" value="InterPro"/>
</dbReference>
<dbReference type="EMBL" id="CAVLGL010000104">
    <property type="protein sequence ID" value="CAK1598601.1"/>
    <property type="molecule type" value="Genomic_DNA"/>
</dbReference>
<name>A0AAV1LT13_9NEOP</name>
<proteinExistence type="predicted"/>
<evidence type="ECO:0000313" key="3">
    <source>
        <dbReference type="Proteomes" id="UP001314205"/>
    </source>
</evidence>
<organism evidence="2 3">
    <name type="scientific">Parnassius mnemosyne</name>
    <name type="common">clouded apollo</name>
    <dbReference type="NCBI Taxonomy" id="213953"/>
    <lineage>
        <taxon>Eukaryota</taxon>
        <taxon>Metazoa</taxon>
        <taxon>Ecdysozoa</taxon>
        <taxon>Arthropoda</taxon>
        <taxon>Hexapoda</taxon>
        <taxon>Insecta</taxon>
        <taxon>Pterygota</taxon>
        <taxon>Neoptera</taxon>
        <taxon>Endopterygota</taxon>
        <taxon>Lepidoptera</taxon>
        <taxon>Glossata</taxon>
        <taxon>Ditrysia</taxon>
        <taxon>Papilionoidea</taxon>
        <taxon>Papilionidae</taxon>
        <taxon>Parnassiinae</taxon>
        <taxon>Parnassini</taxon>
        <taxon>Parnassius</taxon>
        <taxon>Driopa</taxon>
    </lineage>
</organism>